<dbReference type="InterPro" id="IPR001611">
    <property type="entry name" value="Leu-rich_rpt"/>
</dbReference>
<dbReference type="InterPro" id="IPR012569">
    <property type="entry name" value="Inl_IR"/>
</dbReference>
<evidence type="ECO:0000256" key="1">
    <source>
        <dbReference type="ARBA" id="ARBA00009432"/>
    </source>
</evidence>
<organism evidence="5 6">
    <name type="scientific">Romboutsia hominis</name>
    <dbReference type="NCBI Taxonomy" id="1507512"/>
    <lineage>
        <taxon>Bacteria</taxon>
        <taxon>Bacillati</taxon>
        <taxon>Bacillota</taxon>
        <taxon>Clostridia</taxon>
        <taxon>Peptostreptococcales</taxon>
        <taxon>Peptostreptococcaceae</taxon>
        <taxon>Romboutsia</taxon>
    </lineage>
</organism>
<dbReference type="KEGG" id="rhom:FRIFI_2387"/>
<sequence>MNQRVKQNKVVTMLIAIFLLVSISEINSYAEEKCYKELENIEPENNEETIDEKEISEIINISDVNLKRAINKELDKSDINSSVTRSEIESLKSISSDNGSNKNIKSLSGLEYATNLESIDLSNNNIESINEIKNLFTNGKLKSVNISNQIIDLGTESIIENKYRIYNSIDNLDNKQIVPNYISDNGKYVEGNVLWDDLESFKDYNLYYNFEENVDKDGKHLVFGGRAYKYLQVGGDVSSINNDKQENNQESNKGENLDSSDDKDVDNDNITDNNIDKDINVNEVNIDKKNNSNNEVTNTDDDKIEDSKEKSQKQEVKKEENKEESSLLTPEVMTSIAIFGIGIGIKFMNMK</sequence>
<proteinExistence type="inferred from homology"/>
<evidence type="ECO:0000259" key="4">
    <source>
        <dbReference type="Pfam" id="PF08191"/>
    </source>
</evidence>
<dbReference type="Gene3D" id="2.60.40.1220">
    <property type="match status" value="1"/>
</dbReference>
<feature type="compositionally biased region" description="Basic and acidic residues" evidence="3">
    <location>
        <begin position="305"/>
        <end position="325"/>
    </location>
</feature>
<feature type="compositionally biased region" description="Basic and acidic residues" evidence="3">
    <location>
        <begin position="274"/>
        <end position="290"/>
    </location>
</feature>
<evidence type="ECO:0000313" key="6">
    <source>
        <dbReference type="Proteomes" id="UP000245695"/>
    </source>
</evidence>
<feature type="compositionally biased region" description="Basic and acidic residues" evidence="3">
    <location>
        <begin position="243"/>
        <end position="262"/>
    </location>
</feature>
<name>A0A2P2BU67_9FIRM</name>
<keyword evidence="6" id="KW-1185">Reference proteome</keyword>
<gene>
    <name evidence="5" type="ORF">FRIFI_2387</name>
</gene>
<dbReference type="InterPro" id="IPR032675">
    <property type="entry name" value="LRR_dom_sf"/>
</dbReference>
<reference evidence="5 6" key="1">
    <citation type="submission" date="2014-09" db="EMBL/GenBank/DDBJ databases">
        <authorList>
            <person name="Hornung B.V."/>
        </authorList>
    </citation>
    <scope>NUCLEOTIDE SEQUENCE [LARGE SCALE GENOMIC DNA]</scope>
    <source>
        <strain evidence="5 6">FRIFI</strain>
    </source>
</reference>
<protein>
    <submittedName>
        <fullName evidence="5">Leucine-rich repeat profile</fullName>
    </submittedName>
</protein>
<dbReference type="InterPro" id="IPR014755">
    <property type="entry name" value="Cu-Rt/internalin_Ig-like"/>
</dbReference>
<dbReference type="Gene3D" id="3.80.10.10">
    <property type="entry name" value="Ribonuclease Inhibitor"/>
    <property type="match status" value="1"/>
</dbReference>
<dbReference type="SUPFAM" id="SSF52058">
    <property type="entry name" value="L domain-like"/>
    <property type="match status" value="1"/>
</dbReference>
<dbReference type="EMBL" id="LN650648">
    <property type="protein sequence ID" value="CEI73913.1"/>
    <property type="molecule type" value="Genomic_DNA"/>
</dbReference>
<evidence type="ECO:0000313" key="5">
    <source>
        <dbReference type="EMBL" id="CEI73913.1"/>
    </source>
</evidence>
<feature type="domain" description="Internalin Ig-like inter-repeat region" evidence="4">
    <location>
        <begin position="177"/>
        <end position="225"/>
    </location>
</feature>
<dbReference type="SUPFAM" id="SSF81296">
    <property type="entry name" value="E set domains"/>
    <property type="match status" value="1"/>
</dbReference>
<dbReference type="Pfam" id="PF08191">
    <property type="entry name" value="LRR_adjacent"/>
    <property type="match status" value="1"/>
</dbReference>
<dbReference type="InterPro" id="IPR014756">
    <property type="entry name" value="Ig_E-set"/>
</dbReference>
<keyword evidence="2" id="KW-0732">Signal</keyword>
<comment type="similarity">
    <text evidence="1">Belongs to the internalin family.</text>
</comment>
<evidence type="ECO:0000256" key="2">
    <source>
        <dbReference type="ARBA" id="ARBA00022729"/>
    </source>
</evidence>
<feature type="region of interest" description="Disordered" evidence="3">
    <location>
        <begin position="239"/>
        <end position="328"/>
    </location>
</feature>
<accession>A0A2P2BU67</accession>
<dbReference type="PROSITE" id="PS51450">
    <property type="entry name" value="LRR"/>
    <property type="match status" value="1"/>
</dbReference>
<dbReference type="AlphaFoldDB" id="A0A2P2BU67"/>
<dbReference type="Proteomes" id="UP000245695">
    <property type="component" value="Chromosome 1"/>
</dbReference>
<evidence type="ECO:0000256" key="3">
    <source>
        <dbReference type="SAM" id="MobiDB-lite"/>
    </source>
</evidence>